<evidence type="ECO:0000256" key="1">
    <source>
        <dbReference type="SAM" id="MobiDB-lite"/>
    </source>
</evidence>
<sequence>MRRPRVRPLLKVARLIIVRQIRRERLAVPDDRGLVGAAQGEWRRVFQQSGYPVHQGGLFVHRGRRVRRPASVRARMRWGEWLQAAVARRLSLRLALCSSRSRRLAAHRRQRHVPPRFGSAAVRPVVRRGVVRVIVRRLVDAGEGEHGAAALVVVGGDVRCAVRVDAPVLLAAAGESGLFPRGILRRRRGGVPLLPFAEGAAEAREEAAAAGVAAEQESEEDDQAEDGGKGAAEARGMEAEAREAWAAAAAAAAAAATARAAEVARGAAAA</sequence>
<dbReference type="EMBL" id="JBGBPQ010000020">
    <property type="protein sequence ID" value="KAL1504291.1"/>
    <property type="molecule type" value="Genomic_DNA"/>
</dbReference>
<organism evidence="2 3">
    <name type="scientific">Prymnesium parvum</name>
    <name type="common">Toxic golden alga</name>
    <dbReference type="NCBI Taxonomy" id="97485"/>
    <lineage>
        <taxon>Eukaryota</taxon>
        <taxon>Haptista</taxon>
        <taxon>Haptophyta</taxon>
        <taxon>Prymnesiophyceae</taxon>
        <taxon>Prymnesiales</taxon>
        <taxon>Prymnesiaceae</taxon>
        <taxon>Prymnesium</taxon>
    </lineage>
</organism>
<dbReference type="Proteomes" id="UP001515480">
    <property type="component" value="Unassembled WGS sequence"/>
</dbReference>
<evidence type="ECO:0000313" key="3">
    <source>
        <dbReference type="Proteomes" id="UP001515480"/>
    </source>
</evidence>
<gene>
    <name evidence="2" type="ORF">AB1Y20_010699</name>
</gene>
<dbReference type="AlphaFoldDB" id="A0AB34IPH0"/>
<protein>
    <submittedName>
        <fullName evidence="2">Uncharacterized protein</fullName>
    </submittedName>
</protein>
<keyword evidence="3" id="KW-1185">Reference proteome</keyword>
<proteinExistence type="predicted"/>
<accession>A0AB34IPH0</accession>
<evidence type="ECO:0000313" key="2">
    <source>
        <dbReference type="EMBL" id="KAL1504291.1"/>
    </source>
</evidence>
<name>A0AB34IPH0_PRYPA</name>
<feature type="compositionally biased region" description="Acidic residues" evidence="1">
    <location>
        <begin position="216"/>
        <end position="225"/>
    </location>
</feature>
<comment type="caution">
    <text evidence="2">The sequence shown here is derived from an EMBL/GenBank/DDBJ whole genome shotgun (WGS) entry which is preliminary data.</text>
</comment>
<reference evidence="2 3" key="1">
    <citation type="journal article" date="2024" name="Science">
        <title>Giant polyketide synthase enzymes in the biosynthesis of giant marine polyether toxins.</title>
        <authorList>
            <person name="Fallon T.R."/>
            <person name="Shende V.V."/>
            <person name="Wierzbicki I.H."/>
            <person name="Pendleton A.L."/>
            <person name="Watervoot N.F."/>
            <person name="Auber R.P."/>
            <person name="Gonzalez D.J."/>
            <person name="Wisecaver J.H."/>
            <person name="Moore B.S."/>
        </authorList>
    </citation>
    <scope>NUCLEOTIDE SEQUENCE [LARGE SCALE GENOMIC DNA]</scope>
    <source>
        <strain evidence="2 3">12B1</strain>
    </source>
</reference>
<feature type="region of interest" description="Disordered" evidence="1">
    <location>
        <begin position="210"/>
        <end position="237"/>
    </location>
</feature>